<dbReference type="AlphaFoldDB" id="A0AAW0K0I0"/>
<evidence type="ECO:0000256" key="1">
    <source>
        <dbReference type="SAM" id="MobiDB-lite"/>
    </source>
</evidence>
<sequence>MIPRPILLHQLNPTLKRRFSNLQFYRIMSMLADCSKLKFKSSTKLFDEMLLQDIEPVCLDDLCNIEPIVKSSAKPQSGITGLKLNADLGRKSRVKPRDPNVFYLLGEVKYEFKACKGILHMARSVRNNRAIAREQSARSARKNGAIAREESTGSSRKNGAITREESDGSARNNGAIAREELVRVLKIMELFQEKSRLELLEIMEQLQEKSLEQVKVVAHELDHFIVEGRETLMMKTLEDPSRLQLFEIIHMRSNGQAANETTLEALMKFKRITIEVGEGCLQMFGDEMFIEVAYS</sequence>
<gene>
    <name evidence="2" type="ORF">CFP56_026576</name>
</gene>
<accession>A0AAW0K0I0</accession>
<proteinExistence type="predicted"/>
<keyword evidence="3" id="KW-1185">Reference proteome</keyword>
<evidence type="ECO:0000313" key="2">
    <source>
        <dbReference type="EMBL" id="KAK7832344.1"/>
    </source>
</evidence>
<dbReference type="Proteomes" id="UP000237347">
    <property type="component" value="Unassembled WGS sequence"/>
</dbReference>
<dbReference type="EMBL" id="PKMF04000426">
    <property type="protein sequence ID" value="KAK7832344.1"/>
    <property type="molecule type" value="Genomic_DNA"/>
</dbReference>
<organism evidence="2 3">
    <name type="scientific">Quercus suber</name>
    <name type="common">Cork oak</name>
    <dbReference type="NCBI Taxonomy" id="58331"/>
    <lineage>
        <taxon>Eukaryota</taxon>
        <taxon>Viridiplantae</taxon>
        <taxon>Streptophyta</taxon>
        <taxon>Embryophyta</taxon>
        <taxon>Tracheophyta</taxon>
        <taxon>Spermatophyta</taxon>
        <taxon>Magnoliopsida</taxon>
        <taxon>eudicotyledons</taxon>
        <taxon>Gunneridae</taxon>
        <taxon>Pentapetalae</taxon>
        <taxon>rosids</taxon>
        <taxon>fabids</taxon>
        <taxon>Fagales</taxon>
        <taxon>Fagaceae</taxon>
        <taxon>Quercus</taxon>
    </lineage>
</organism>
<comment type="caution">
    <text evidence="2">The sequence shown here is derived from an EMBL/GenBank/DDBJ whole genome shotgun (WGS) entry which is preliminary data.</text>
</comment>
<protein>
    <submittedName>
        <fullName evidence="2">Uncharacterized protein</fullName>
    </submittedName>
</protein>
<feature type="region of interest" description="Disordered" evidence="1">
    <location>
        <begin position="134"/>
        <end position="172"/>
    </location>
</feature>
<name>A0AAW0K0I0_QUESU</name>
<evidence type="ECO:0000313" key="3">
    <source>
        <dbReference type="Proteomes" id="UP000237347"/>
    </source>
</evidence>
<reference evidence="2 3" key="1">
    <citation type="journal article" date="2018" name="Sci. Data">
        <title>The draft genome sequence of cork oak.</title>
        <authorList>
            <person name="Ramos A.M."/>
            <person name="Usie A."/>
            <person name="Barbosa P."/>
            <person name="Barros P.M."/>
            <person name="Capote T."/>
            <person name="Chaves I."/>
            <person name="Simoes F."/>
            <person name="Abreu I."/>
            <person name="Carrasquinho I."/>
            <person name="Faro C."/>
            <person name="Guimaraes J.B."/>
            <person name="Mendonca D."/>
            <person name="Nobrega F."/>
            <person name="Rodrigues L."/>
            <person name="Saibo N.J.M."/>
            <person name="Varela M.C."/>
            <person name="Egas C."/>
            <person name="Matos J."/>
            <person name="Miguel C.M."/>
            <person name="Oliveira M.M."/>
            <person name="Ricardo C.P."/>
            <person name="Goncalves S."/>
        </authorList>
    </citation>
    <scope>NUCLEOTIDE SEQUENCE [LARGE SCALE GENOMIC DNA]</scope>
    <source>
        <strain evidence="3">cv. HL8</strain>
    </source>
</reference>